<reference evidence="1 2" key="1">
    <citation type="submission" date="2019-12" db="EMBL/GenBank/DDBJ databases">
        <title>Genomic-based taxomic classification of the family Erythrobacteraceae.</title>
        <authorList>
            <person name="Xu L."/>
        </authorList>
    </citation>
    <scope>NUCLEOTIDE SEQUENCE [LARGE SCALE GENOMIC DNA]</scope>
    <source>
        <strain evidence="1 2">S36</strain>
    </source>
</reference>
<keyword evidence="2" id="KW-1185">Reference proteome</keyword>
<dbReference type="OrthoDB" id="7467461at2"/>
<accession>A0A6I4TXP7</accession>
<organism evidence="1 2">
    <name type="scientific">Croceibacterium xixiisoli</name>
    <dbReference type="NCBI Taxonomy" id="1476466"/>
    <lineage>
        <taxon>Bacteria</taxon>
        <taxon>Pseudomonadati</taxon>
        <taxon>Pseudomonadota</taxon>
        <taxon>Alphaproteobacteria</taxon>
        <taxon>Sphingomonadales</taxon>
        <taxon>Erythrobacteraceae</taxon>
        <taxon>Croceibacterium</taxon>
    </lineage>
</organism>
<dbReference type="EMBL" id="WTYJ01000005">
    <property type="protein sequence ID" value="MXP00775.1"/>
    <property type="molecule type" value="Genomic_DNA"/>
</dbReference>
<dbReference type="AlphaFoldDB" id="A0A6I4TXP7"/>
<dbReference type="RefSeq" id="WP_161392520.1">
    <property type="nucleotide sequence ID" value="NZ_WTYJ01000005.1"/>
</dbReference>
<comment type="caution">
    <text evidence="1">The sequence shown here is derived from an EMBL/GenBank/DDBJ whole genome shotgun (WGS) entry which is preliminary data.</text>
</comment>
<sequence>VLEALFSVMDGKSGRCDPCLDTIAKCSRLSRRTVVRQLEALRRQKIVDWVRRTVKTGNAKGEGPQRQQTSNSYFIDLAGLPVEILRTLRQKLGDKLRETARRMTGSGAVPNRMAIKAERLLKGVTGALSAKGTANQVNRRALAGASAAARIEHMYGGDVEAMREHMAMLDGSDGQSASARLALYPLLRTKG</sequence>
<name>A0A6I4TXP7_9SPHN</name>
<evidence type="ECO:0000313" key="1">
    <source>
        <dbReference type="EMBL" id="MXP00775.1"/>
    </source>
</evidence>
<gene>
    <name evidence="1" type="ORF">GRI97_17425</name>
</gene>
<dbReference type="Proteomes" id="UP000469430">
    <property type="component" value="Unassembled WGS sequence"/>
</dbReference>
<feature type="non-terminal residue" evidence="1">
    <location>
        <position position="1"/>
    </location>
</feature>
<protein>
    <submittedName>
        <fullName evidence="1">Helix-turn-helix domain-containing protein</fullName>
    </submittedName>
</protein>
<evidence type="ECO:0000313" key="2">
    <source>
        <dbReference type="Proteomes" id="UP000469430"/>
    </source>
</evidence>
<proteinExistence type="predicted"/>